<dbReference type="InterPro" id="IPR007712">
    <property type="entry name" value="RelE/ParE_toxin"/>
</dbReference>
<organism evidence="3 4">
    <name type="scientific">Duganella vulcania</name>
    <dbReference type="NCBI Taxonomy" id="2692166"/>
    <lineage>
        <taxon>Bacteria</taxon>
        <taxon>Pseudomonadati</taxon>
        <taxon>Pseudomonadota</taxon>
        <taxon>Betaproteobacteria</taxon>
        <taxon>Burkholderiales</taxon>
        <taxon>Oxalobacteraceae</taxon>
        <taxon>Telluria group</taxon>
        <taxon>Duganella</taxon>
    </lineage>
</organism>
<keyword evidence="4" id="KW-1185">Reference proteome</keyword>
<dbReference type="RefSeq" id="WP_161090508.1">
    <property type="nucleotide sequence ID" value="NZ_WWCV01000022.1"/>
</dbReference>
<comment type="caution">
    <text evidence="3">The sequence shown here is derived from an EMBL/GenBank/DDBJ whole genome shotgun (WGS) entry which is preliminary data.</text>
</comment>
<dbReference type="Proteomes" id="UP000484875">
    <property type="component" value="Unassembled WGS sequence"/>
</dbReference>
<accession>A0A845HGJ3</accession>
<keyword evidence="2" id="KW-1277">Toxin-antitoxin system</keyword>
<proteinExistence type="inferred from homology"/>
<dbReference type="AlphaFoldDB" id="A0A845HGJ3"/>
<dbReference type="EMBL" id="WWCV01000022">
    <property type="protein sequence ID" value="MYN17920.1"/>
    <property type="molecule type" value="Genomic_DNA"/>
</dbReference>
<dbReference type="PANTHER" id="PTHR33755:SF8">
    <property type="entry name" value="TOXIN PARE2"/>
    <property type="match status" value="1"/>
</dbReference>
<evidence type="ECO:0000256" key="1">
    <source>
        <dbReference type="ARBA" id="ARBA00006226"/>
    </source>
</evidence>
<dbReference type="Pfam" id="PF05016">
    <property type="entry name" value="ParE_toxin"/>
    <property type="match status" value="1"/>
</dbReference>
<dbReference type="PANTHER" id="PTHR33755">
    <property type="entry name" value="TOXIN PARE1-RELATED"/>
    <property type="match status" value="1"/>
</dbReference>
<reference evidence="3 4" key="1">
    <citation type="submission" date="2019-12" db="EMBL/GenBank/DDBJ databases">
        <title>Novel species isolated from a subtropical stream in China.</title>
        <authorList>
            <person name="Lu H."/>
        </authorList>
    </citation>
    <scope>NUCLEOTIDE SEQUENCE [LARGE SCALE GENOMIC DNA]</scope>
    <source>
        <strain evidence="3 4">FT107W</strain>
    </source>
</reference>
<comment type="similarity">
    <text evidence="1">Belongs to the RelE toxin family.</text>
</comment>
<evidence type="ECO:0000256" key="2">
    <source>
        <dbReference type="ARBA" id="ARBA00022649"/>
    </source>
</evidence>
<gene>
    <name evidence="3" type="ORF">GTP81_14260</name>
</gene>
<evidence type="ECO:0000313" key="4">
    <source>
        <dbReference type="Proteomes" id="UP000484875"/>
    </source>
</evidence>
<evidence type="ECO:0000313" key="3">
    <source>
        <dbReference type="EMBL" id="MYN17920.1"/>
    </source>
</evidence>
<sequence length="124" mass="13920">MFTVVIRPRAAADFEASYDYYARVASPSVAESFSNDFQSVCDLIASLPEIGSRRFAHLFPGKNLRSWSLHRFPVRVVYLVGRKQVEIVAVEHERREPLSASGEQENSRSGAPLRCRAMYAVGNV</sequence>
<name>A0A845HGJ3_9BURK</name>
<protein>
    <submittedName>
        <fullName evidence="3">Type II toxin-antitoxin system RelE/ParE family toxin</fullName>
    </submittedName>
</protein>
<dbReference type="InterPro" id="IPR051803">
    <property type="entry name" value="TA_system_RelE-like_toxin"/>
</dbReference>
<dbReference type="InterPro" id="IPR035093">
    <property type="entry name" value="RelE/ParE_toxin_dom_sf"/>
</dbReference>
<dbReference type="Gene3D" id="3.30.2310.20">
    <property type="entry name" value="RelE-like"/>
    <property type="match status" value="1"/>
</dbReference>